<accession>A0A8S3QD63</accession>
<feature type="repeat" description="ANK" evidence="3">
    <location>
        <begin position="593"/>
        <end position="625"/>
    </location>
</feature>
<dbReference type="PROSITE" id="PS50297">
    <property type="entry name" value="ANK_REP_REGION"/>
    <property type="match status" value="6"/>
</dbReference>
<evidence type="ECO:0000256" key="1">
    <source>
        <dbReference type="ARBA" id="ARBA00022737"/>
    </source>
</evidence>
<dbReference type="EMBL" id="CAJPWZ010000418">
    <property type="protein sequence ID" value="CAG2192618.1"/>
    <property type="molecule type" value="Genomic_DNA"/>
</dbReference>
<dbReference type="InterPro" id="IPR002110">
    <property type="entry name" value="Ankyrin_rpt"/>
</dbReference>
<feature type="compositionally biased region" description="Polar residues" evidence="4">
    <location>
        <begin position="62"/>
        <end position="82"/>
    </location>
</feature>
<protein>
    <submittedName>
        <fullName evidence="5">Uncharacterized protein</fullName>
    </submittedName>
</protein>
<dbReference type="SMART" id="SM00248">
    <property type="entry name" value="ANK"/>
    <property type="match status" value="10"/>
</dbReference>
<organism evidence="5 6">
    <name type="scientific">Mytilus edulis</name>
    <name type="common">Blue mussel</name>
    <dbReference type="NCBI Taxonomy" id="6550"/>
    <lineage>
        <taxon>Eukaryota</taxon>
        <taxon>Metazoa</taxon>
        <taxon>Spiralia</taxon>
        <taxon>Lophotrochozoa</taxon>
        <taxon>Mollusca</taxon>
        <taxon>Bivalvia</taxon>
        <taxon>Autobranchia</taxon>
        <taxon>Pteriomorphia</taxon>
        <taxon>Mytilida</taxon>
        <taxon>Mytiloidea</taxon>
        <taxon>Mytilidae</taxon>
        <taxon>Mytilinae</taxon>
        <taxon>Mytilus</taxon>
    </lineage>
</organism>
<dbReference type="GO" id="GO:0005829">
    <property type="term" value="C:cytosol"/>
    <property type="evidence" value="ECO:0007669"/>
    <property type="project" value="TreeGrafter"/>
</dbReference>
<gene>
    <name evidence="5" type="ORF">MEDL_7771</name>
</gene>
<dbReference type="InterPro" id="IPR036770">
    <property type="entry name" value="Ankyrin_rpt-contain_sf"/>
</dbReference>
<evidence type="ECO:0000256" key="4">
    <source>
        <dbReference type="SAM" id="MobiDB-lite"/>
    </source>
</evidence>
<keyword evidence="2 3" id="KW-0040">ANK repeat</keyword>
<feature type="repeat" description="ANK" evidence="3">
    <location>
        <begin position="320"/>
        <end position="352"/>
    </location>
</feature>
<dbReference type="PROSITE" id="PS50088">
    <property type="entry name" value="ANK_REPEAT"/>
    <property type="match status" value="7"/>
</dbReference>
<sequence>MGNIINVCGKKEILSQNGTSKQPWTKSSGGWTTPDTTVASEFVSTLYDNTSFGSTTLDLFDESTPNLRTSNDPSTVESSNIDNQDEKPRKTVQFDGKIERLQRLECIKQYILDTANREDSALCKAIKEGSSYSIRVINDLIKSGEEDLNFRDNKGDPILYTALFYEQYDVVRLLIEHGAEVNHRNKQWDPIIYTAVQSNRTDIVEIMIKEADADVNCRNSKGDPLLYTAVLSKQKEMVNLLLKYSADPNIRNNLGTSCLEEAMTSDQLDLMQILVESGADIDIKDKEGNNLLHVAMMFKQLKCLEILLDLGADVNIPDKEGNPVLEMAVLMEHTDAITLLLKYGADVNMTNEKGIPVFFKAAKRKGCATMKLMIKGGANVNMQDSRGHTVLFLAVERNNCELLNLLFEVGCDGNIRNHEGLSCMEYALDIKSDRQSVIKTILTSGCISYSDITSRDIKTAMQVKEREDNADNFVSFCDRALFMTSTQSQHHISQWRQRDPPNKYWFSKVNLICDHIHVDCIIDGRLQFAYETLKVLTSKVTEELNRDVKDAEFVEDPHPFKAEEAKSITEFELLLTTKNMMKNREDIEQVTHGGDSMLHLSIKYKHECLLRYLLHNGGNPYKRNRKSRTPLQIAFKINEQHLVIPMSCYILRDFTKCVFISVDLNDKVWTGWKCECKRHSLEKRELCSMNFIVVVETDSARNPGNFFFKGLDVIFYPHANQHVELSHVLSDLNNNLDNDNKSIYPELPKRDLRYLFSKHSNLRFICPSLLRSCNYSNPNLDHELKREHCLQFILKNKGIIPIEEGHLPCDIDGLATDCVELADDAIAWLIETNNSYRLLSLQNHVNKVSIISSLCDDSCQASVKIVDSDGRVSLSDQTFNQGSTDEYICVKKAIFSFPLDQLNND</sequence>
<dbReference type="PANTHER" id="PTHR46680:SF3">
    <property type="entry name" value="NF-KAPPA-B INHIBITOR CACTUS"/>
    <property type="match status" value="1"/>
</dbReference>
<dbReference type="InterPro" id="IPR051070">
    <property type="entry name" value="NF-kappa-B_inhibitor"/>
</dbReference>
<dbReference type="GO" id="GO:0071356">
    <property type="term" value="P:cellular response to tumor necrosis factor"/>
    <property type="evidence" value="ECO:0007669"/>
    <property type="project" value="TreeGrafter"/>
</dbReference>
<name>A0A8S3QD63_MYTED</name>
<feature type="region of interest" description="Disordered" evidence="4">
    <location>
        <begin position="62"/>
        <end position="88"/>
    </location>
</feature>
<dbReference type="PANTHER" id="PTHR46680">
    <property type="entry name" value="NF-KAPPA-B INHIBITOR ALPHA"/>
    <property type="match status" value="1"/>
</dbReference>
<feature type="repeat" description="ANK" evidence="3">
    <location>
        <begin position="386"/>
        <end position="418"/>
    </location>
</feature>
<dbReference type="AlphaFoldDB" id="A0A8S3QD63"/>
<keyword evidence="6" id="KW-1185">Reference proteome</keyword>
<keyword evidence="1" id="KW-0677">Repeat</keyword>
<evidence type="ECO:0000313" key="5">
    <source>
        <dbReference type="EMBL" id="CAG2192618.1"/>
    </source>
</evidence>
<proteinExistence type="predicted"/>
<dbReference type="GO" id="GO:0051059">
    <property type="term" value="F:NF-kappaB binding"/>
    <property type="evidence" value="ECO:0007669"/>
    <property type="project" value="TreeGrafter"/>
</dbReference>
<feature type="repeat" description="ANK" evidence="3">
    <location>
        <begin position="287"/>
        <end position="319"/>
    </location>
</feature>
<evidence type="ECO:0000256" key="2">
    <source>
        <dbReference type="ARBA" id="ARBA00023043"/>
    </source>
</evidence>
<comment type="caution">
    <text evidence="5">The sequence shown here is derived from an EMBL/GenBank/DDBJ whole genome shotgun (WGS) entry which is preliminary data.</text>
</comment>
<dbReference type="Gene3D" id="1.25.40.20">
    <property type="entry name" value="Ankyrin repeat-containing domain"/>
    <property type="match status" value="2"/>
</dbReference>
<reference evidence="5" key="1">
    <citation type="submission" date="2021-03" db="EMBL/GenBank/DDBJ databases">
        <authorList>
            <person name="Bekaert M."/>
        </authorList>
    </citation>
    <scope>NUCLEOTIDE SEQUENCE</scope>
</reference>
<dbReference type="SUPFAM" id="SSF48403">
    <property type="entry name" value="Ankyrin repeat"/>
    <property type="match status" value="2"/>
</dbReference>
<feature type="repeat" description="ANK" evidence="3">
    <location>
        <begin position="254"/>
        <end position="286"/>
    </location>
</feature>
<feature type="repeat" description="ANK" evidence="3">
    <location>
        <begin position="154"/>
        <end position="186"/>
    </location>
</feature>
<evidence type="ECO:0000313" key="6">
    <source>
        <dbReference type="Proteomes" id="UP000683360"/>
    </source>
</evidence>
<dbReference type="OrthoDB" id="4772757at2759"/>
<evidence type="ECO:0000256" key="3">
    <source>
        <dbReference type="PROSITE-ProRule" id="PRU00023"/>
    </source>
</evidence>
<dbReference type="Pfam" id="PF12796">
    <property type="entry name" value="Ank_2"/>
    <property type="match status" value="4"/>
</dbReference>
<feature type="repeat" description="ANK" evidence="3">
    <location>
        <begin position="221"/>
        <end position="253"/>
    </location>
</feature>
<dbReference type="Proteomes" id="UP000683360">
    <property type="component" value="Unassembled WGS sequence"/>
</dbReference>